<feature type="transmembrane region" description="Helical" evidence="6">
    <location>
        <begin position="266"/>
        <end position="284"/>
    </location>
</feature>
<feature type="transmembrane region" description="Helical" evidence="6">
    <location>
        <begin position="66"/>
        <end position="89"/>
    </location>
</feature>
<keyword evidence="2" id="KW-1003">Cell membrane</keyword>
<comment type="subcellular location">
    <subcellularLocation>
        <location evidence="1">Cell membrane</location>
        <topology evidence="1">Multi-pass membrane protein</topology>
    </subcellularLocation>
</comment>
<feature type="domain" description="Major facilitator superfamily (MFS) profile" evidence="7">
    <location>
        <begin position="34"/>
        <end position="408"/>
    </location>
</feature>
<keyword evidence="9" id="KW-1185">Reference proteome</keyword>
<feature type="transmembrane region" description="Helical" evidence="6">
    <location>
        <begin position="125"/>
        <end position="146"/>
    </location>
</feature>
<dbReference type="PROSITE" id="PS50850">
    <property type="entry name" value="MFS"/>
    <property type="match status" value="1"/>
</dbReference>
<name>A0ABY6MVN4_9BURK</name>
<proteinExistence type="predicted"/>
<dbReference type="RefSeq" id="WP_264893890.1">
    <property type="nucleotide sequence ID" value="NZ_CP110257.1"/>
</dbReference>
<reference evidence="8" key="1">
    <citation type="submission" date="2022-10" db="EMBL/GenBank/DDBJ databases">
        <title>Complete genome sequence of Schlegelella aquatica LMG 23380.</title>
        <authorList>
            <person name="Musilova J."/>
            <person name="Kourilova X."/>
            <person name="Bezdicek M."/>
            <person name="Hermankova K."/>
            <person name="Obruca S."/>
            <person name="Sedlar K."/>
        </authorList>
    </citation>
    <scope>NUCLEOTIDE SEQUENCE</scope>
    <source>
        <strain evidence="8">LMG 23380</strain>
    </source>
</reference>
<dbReference type="InterPro" id="IPR036259">
    <property type="entry name" value="MFS_trans_sf"/>
</dbReference>
<feature type="transmembrane region" description="Helical" evidence="6">
    <location>
        <begin position="349"/>
        <end position="372"/>
    </location>
</feature>
<dbReference type="SUPFAM" id="SSF103473">
    <property type="entry name" value="MFS general substrate transporter"/>
    <property type="match status" value="1"/>
</dbReference>
<sequence>MPAAPAFSGLLCRMRGFLLRWALVHLPDGSMPALLLLFSAVNLVIGTAAFVVAGIVSVIAQSLGVSVAAAGQATSAYALATALLAPLLLVATGRWPRKRAIQLALAIFTVGNAICAVAPDLPTLLAGRVVMGLGAVFTPIAAGIAIATTEPARRGRALSVVFLGISLSYVVGIPLGAWLGLRFGWRVPISLVTLLSLAMLVLVTRKVPADIEAPGANLAGVTALLGRPQVFLPLLLTLLYFVAIFCVFSYIGPVLQALLPMSRERLSLTLMLFGLSGVVGTLVGGWANDHFGPRRALALQLATLGTMMALVPFTKGHYAAIVAVFVVWGVAGFGMMTPQQSRLAAAAPAQAPLLLSLNTSMLYFGTALGAAVGGAASSRIGFDHLSWLGVPLAVAGLATLPFGRPRPPRAASSMAS</sequence>
<dbReference type="PANTHER" id="PTHR43124">
    <property type="entry name" value="PURINE EFFLUX PUMP PBUE"/>
    <property type="match status" value="1"/>
</dbReference>
<evidence type="ECO:0000256" key="5">
    <source>
        <dbReference type="ARBA" id="ARBA00023136"/>
    </source>
</evidence>
<dbReference type="InterPro" id="IPR020846">
    <property type="entry name" value="MFS_dom"/>
</dbReference>
<evidence type="ECO:0000313" key="9">
    <source>
        <dbReference type="Proteomes" id="UP001163266"/>
    </source>
</evidence>
<feature type="transmembrane region" description="Helical" evidence="6">
    <location>
        <begin position="319"/>
        <end position="337"/>
    </location>
</feature>
<feature type="transmembrane region" description="Helical" evidence="6">
    <location>
        <begin position="101"/>
        <end position="119"/>
    </location>
</feature>
<dbReference type="InterPro" id="IPR011701">
    <property type="entry name" value="MFS"/>
</dbReference>
<dbReference type="Proteomes" id="UP001163266">
    <property type="component" value="Chromosome"/>
</dbReference>
<dbReference type="Gene3D" id="1.20.1250.20">
    <property type="entry name" value="MFS general substrate transporter like domains"/>
    <property type="match status" value="1"/>
</dbReference>
<keyword evidence="4 6" id="KW-1133">Transmembrane helix</keyword>
<feature type="transmembrane region" description="Helical" evidence="6">
    <location>
        <begin position="35"/>
        <end position="60"/>
    </location>
</feature>
<protein>
    <submittedName>
        <fullName evidence="8">MFS transporter</fullName>
    </submittedName>
</protein>
<evidence type="ECO:0000256" key="3">
    <source>
        <dbReference type="ARBA" id="ARBA00022692"/>
    </source>
</evidence>
<dbReference type="EMBL" id="CP110257">
    <property type="protein sequence ID" value="UZD56083.1"/>
    <property type="molecule type" value="Genomic_DNA"/>
</dbReference>
<feature type="transmembrane region" description="Helical" evidence="6">
    <location>
        <begin position="384"/>
        <end position="403"/>
    </location>
</feature>
<gene>
    <name evidence="8" type="ORF">OMP39_05770</name>
</gene>
<evidence type="ECO:0000256" key="1">
    <source>
        <dbReference type="ARBA" id="ARBA00004651"/>
    </source>
</evidence>
<accession>A0ABY6MVN4</accession>
<evidence type="ECO:0000256" key="2">
    <source>
        <dbReference type="ARBA" id="ARBA00022475"/>
    </source>
</evidence>
<organism evidence="8 9">
    <name type="scientific">Caldimonas aquatica</name>
    <dbReference type="NCBI Taxonomy" id="376175"/>
    <lineage>
        <taxon>Bacteria</taxon>
        <taxon>Pseudomonadati</taxon>
        <taxon>Pseudomonadota</taxon>
        <taxon>Betaproteobacteria</taxon>
        <taxon>Burkholderiales</taxon>
        <taxon>Sphaerotilaceae</taxon>
        <taxon>Caldimonas</taxon>
    </lineage>
</organism>
<dbReference type="CDD" id="cd17324">
    <property type="entry name" value="MFS_NepI_like"/>
    <property type="match status" value="1"/>
</dbReference>
<feature type="transmembrane region" description="Helical" evidence="6">
    <location>
        <begin position="230"/>
        <end position="251"/>
    </location>
</feature>
<dbReference type="InterPro" id="IPR050189">
    <property type="entry name" value="MFS_Efflux_Transporters"/>
</dbReference>
<evidence type="ECO:0000256" key="6">
    <source>
        <dbReference type="SAM" id="Phobius"/>
    </source>
</evidence>
<feature type="transmembrane region" description="Helical" evidence="6">
    <location>
        <begin position="158"/>
        <end position="179"/>
    </location>
</feature>
<keyword evidence="3 6" id="KW-0812">Transmembrane</keyword>
<dbReference type="Pfam" id="PF07690">
    <property type="entry name" value="MFS_1"/>
    <property type="match status" value="1"/>
</dbReference>
<dbReference type="PANTHER" id="PTHR43124:SF10">
    <property type="entry name" value="PURINE EFFLUX PUMP PBUE"/>
    <property type="match status" value="1"/>
</dbReference>
<evidence type="ECO:0000259" key="7">
    <source>
        <dbReference type="PROSITE" id="PS50850"/>
    </source>
</evidence>
<evidence type="ECO:0000313" key="8">
    <source>
        <dbReference type="EMBL" id="UZD56083.1"/>
    </source>
</evidence>
<feature type="transmembrane region" description="Helical" evidence="6">
    <location>
        <begin position="185"/>
        <end position="203"/>
    </location>
</feature>
<keyword evidence="5 6" id="KW-0472">Membrane</keyword>
<evidence type="ECO:0000256" key="4">
    <source>
        <dbReference type="ARBA" id="ARBA00022989"/>
    </source>
</evidence>